<keyword evidence="8 11" id="KW-0804">Transcription</keyword>
<evidence type="ECO:0000259" key="13">
    <source>
        <dbReference type="PROSITE" id="PS51843"/>
    </source>
</evidence>
<dbReference type="Gene3D" id="3.30.50.10">
    <property type="entry name" value="Erythroid Transcription Factor GATA-1, subunit A"/>
    <property type="match status" value="1"/>
</dbReference>
<evidence type="ECO:0000256" key="5">
    <source>
        <dbReference type="ARBA" id="ARBA00022833"/>
    </source>
</evidence>
<keyword evidence="6 11" id="KW-0805">Transcription regulation</keyword>
<comment type="caution">
    <text evidence="14">The sequence shown here is derived from an EMBL/GenBank/DDBJ whole genome shotgun (WGS) entry which is preliminary data.</text>
</comment>
<proteinExistence type="inferred from homology"/>
<dbReference type="Pfam" id="PF00104">
    <property type="entry name" value="Hormone_recep"/>
    <property type="match status" value="1"/>
</dbReference>
<comment type="similarity">
    <text evidence="2 11">Belongs to the nuclear hormone receptor family.</text>
</comment>
<dbReference type="PROSITE" id="PS51843">
    <property type="entry name" value="NR_LBD"/>
    <property type="match status" value="1"/>
</dbReference>
<evidence type="ECO:0000256" key="3">
    <source>
        <dbReference type="ARBA" id="ARBA00022723"/>
    </source>
</evidence>
<name>A0AA39HG44_9BILA</name>
<evidence type="ECO:0000256" key="11">
    <source>
        <dbReference type="RuleBase" id="RU004334"/>
    </source>
</evidence>
<dbReference type="SUPFAM" id="SSF48508">
    <property type="entry name" value="Nuclear receptor ligand-binding domain"/>
    <property type="match status" value="1"/>
</dbReference>
<accession>A0AA39HG44</accession>
<evidence type="ECO:0000256" key="6">
    <source>
        <dbReference type="ARBA" id="ARBA00023015"/>
    </source>
</evidence>
<dbReference type="CDD" id="cd06960">
    <property type="entry name" value="NR_DBD_HNF4A"/>
    <property type="match status" value="1"/>
</dbReference>
<keyword evidence="9 11" id="KW-0675">Receptor</keyword>
<dbReference type="SMART" id="SM00430">
    <property type="entry name" value="HOLI"/>
    <property type="match status" value="1"/>
</dbReference>
<dbReference type="GO" id="GO:0000978">
    <property type="term" value="F:RNA polymerase II cis-regulatory region sequence-specific DNA binding"/>
    <property type="evidence" value="ECO:0007669"/>
    <property type="project" value="InterPro"/>
</dbReference>
<comment type="subcellular location">
    <subcellularLocation>
        <location evidence="1 11">Nucleus</location>
    </subcellularLocation>
</comment>
<evidence type="ECO:0000256" key="2">
    <source>
        <dbReference type="ARBA" id="ARBA00005993"/>
    </source>
</evidence>
<evidence type="ECO:0000313" key="14">
    <source>
        <dbReference type="EMBL" id="KAK0405231.1"/>
    </source>
</evidence>
<feature type="domain" description="Nuclear receptor" evidence="12">
    <location>
        <begin position="34"/>
        <end position="110"/>
    </location>
</feature>
<dbReference type="InterPro" id="IPR000536">
    <property type="entry name" value="Nucl_hrmn_rcpt_lig-bd"/>
</dbReference>
<evidence type="ECO:0000259" key="12">
    <source>
        <dbReference type="PROSITE" id="PS51030"/>
    </source>
</evidence>
<dbReference type="InterPro" id="IPR013088">
    <property type="entry name" value="Znf_NHR/GATA"/>
</dbReference>
<keyword evidence="5 11" id="KW-0862">Zinc</keyword>
<dbReference type="InterPro" id="IPR035500">
    <property type="entry name" value="NHR-like_dom_sf"/>
</dbReference>
<dbReference type="AlphaFoldDB" id="A0AA39HG44"/>
<evidence type="ECO:0000256" key="7">
    <source>
        <dbReference type="ARBA" id="ARBA00023125"/>
    </source>
</evidence>
<dbReference type="SMART" id="SM00399">
    <property type="entry name" value="ZnF_C4"/>
    <property type="match status" value="1"/>
</dbReference>
<keyword evidence="10 11" id="KW-0539">Nucleus</keyword>
<dbReference type="GO" id="GO:0008270">
    <property type="term" value="F:zinc ion binding"/>
    <property type="evidence" value="ECO:0007669"/>
    <property type="project" value="UniProtKB-KW"/>
</dbReference>
<reference evidence="14" key="1">
    <citation type="submission" date="2023-06" db="EMBL/GenBank/DDBJ databases">
        <title>Genomic analysis of the entomopathogenic nematode Steinernema hermaphroditum.</title>
        <authorList>
            <person name="Schwarz E.M."/>
            <person name="Heppert J.K."/>
            <person name="Baniya A."/>
            <person name="Schwartz H.T."/>
            <person name="Tan C.-H."/>
            <person name="Antoshechkin I."/>
            <person name="Sternberg P.W."/>
            <person name="Goodrich-Blair H."/>
            <person name="Dillman A.R."/>
        </authorList>
    </citation>
    <scope>NUCLEOTIDE SEQUENCE</scope>
    <source>
        <strain evidence="14">PS9179</strain>
        <tissue evidence="14">Whole animal</tissue>
    </source>
</reference>
<dbReference type="Pfam" id="PF00105">
    <property type="entry name" value="zf-C4"/>
    <property type="match status" value="1"/>
</dbReference>
<dbReference type="PANTHER" id="PTHR45886:SF18">
    <property type="entry name" value="NR LBD DOMAIN-CONTAINING PROTEIN-RELATED"/>
    <property type="match status" value="1"/>
</dbReference>
<dbReference type="PRINTS" id="PR00047">
    <property type="entry name" value="STROIDFINGER"/>
</dbReference>
<feature type="domain" description="NR LBD" evidence="13">
    <location>
        <begin position="172"/>
        <end position="406"/>
    </location>
</feature>
<dbReference type="PANTHER" id="PTHR45886">
    <property type="entry name" value="NUCLEAR HORMONE RECEPTOR FAMILY-RELATED-RELATED"/>
    <property type="match status" value="1"/>
</dbReference>
<dbReference type="SUPFAM" id="SSF57716">
    <property type="entry name" value="Glucocorticoid receptor-like (DNA-binding domain)"/>
    <property type="match status" value="1"/>
</dbReference>
<evidence type="ECO:0000256" key="9">
    <source>
        <dbReference type="ARBA" id="ARBA00023170"/>
    </source>
</evidence>
<keyword evidence="3 11" id="KW-0479">Metal-binding</keyword>
<keyword evidence="7 11" id="KW-0238">DNA-binding</keyword>
<organism evidence="14 15">
    <name type="scientific">Steinernema hermaphroditum</name>
    <dbReference type="NCBI Taxonomy" id="289476"/>
    <lineage>
        <taxon>Eukaryota</taxon>
        <taxon>Metazoa</taxon>
        <taxon>Ecdysozoa</taxon>
        <taxon>Nematoda</taxon>
        <taxon>Chromadorea</taxon>
        <taxon>Rhabditida</taxon>
        <taxon>Tylenchina</taxon>
        <taxon>Panagrolaimomorpha</taxon>
        <taxon>Strongyloidoidea</taxon>
        <taxon>Steinernematidae</taxon>
        <taxon>Steinernema</taxon>
    </lineage>
</organism>
<dbReference type="InterPro" id="IPR001628">
    <property type="entry name" value="Znf_hrmn_rcpt"/>
</dbReference>
<evidence type="ECO:0000256" key="1">
    <source>
        <dbReference type="ARBA" id="ARBA00004123"/>
    </source>
</evidence>
<keyword evidence="15" id="KW-1185">Reference proteome</keyword>
<dbReference type="EMBL" id="JAUCMV010000004">
    <property type="protein sequence ID" value="KAK0405231.1"/>
    <property type="molecule type" value="Genomic_DNA"/>
</dbReference>
<dbReference type="PROSITE" id="PS51030">
    <property type="entry name" value="NUCLEAR_REC_DBD_2"/>
    <property type="match status" value="1"/>
</dbReference>
<protein>
    <recommendedName>
        <fullName evidence="16">Nuclear receptor domain-containing protein</fullName>
    </recommendedName>
</protein>
<gene>
    <name evidence="14" type="ORF">QR680_017868</name>
</gene>
<dbReference type="InterPro" id="IPR049636">
    <property type="entry name" value="HNF4-like_DBD"/>
</dbReference>
<keyword evidence="4 11" id="KW-0863">Zinc-finger</keyword>
<dbReference type="Proteomes" id="UP001175271">
    <property type="component" value="Unassembled WGS sequence"/>
</dbReference>
<evidence type="ECO:0000256" key="8">
    <source>
        <dbReference type="ARBA" id="ARBA00023163"/>
    </source>
</evidence>
<dbReference type="GO" id="GO:0005634">
    <property type="term" value="C:nucleus"/>
    <property type="evidence" value="ECO:0007669"/>
    <property type="project" value="UniProtKB-SubCell"/>
</dbReference>
<evidence type="ECO:0008006" key="16">
    <source>
        <dbReference type="Google" id="ProtNLM"/>
    </source>
</evidence>
<sequence>MSAPLVKQDSLDSTASSDSIDYLPSLVEPSKILPFHCLICNKPARCCHYGVPACDGCKTFFRRALVSNNVVPCRTRDRCELVKAATQRFCRNCRFEKCISVGMDPSAVEKRPHRVSMVALKKRMYETQMGLRISATSCIGVDINGLLYTEKKVTHLRHSFYFPYCIHQGIDDIVHRPCDLRDAEKYEMVKFWPKRPSNITDLSKGLDRGGSKLWFYLDAVLAIEFYKTLHVFSILSHSDQHALIRGTCLQLCVFQGAIDSYFRGHFRGVVQPDGYIPYGIIYSDDRVDRIAEHVRVSIVPSCKRSNLTEEQAMLIKVIIALNSAAPNLSREARDLLLEERVKYVNALRHLAQVENPHAWLRHFTSLYDLVNRNLQITSYMIEMFYLRYMPLLTNLVPDLAKLTSELFFQ</sequence>
<dbReference type="GO" id="GO:0003700">
    <property type="term" value="F:DNA-binding transcription factor activity"/>
    <property type="evidence" value="ECO:0007669"/>
    <property type="project" value="InterPro"/>
</dbReference>
<evidence type="ECO:0000256" key="4">
    <source>
        <dbReference type="ARBA" id="ARBA00022771"/>
    </source>
</evidence>
<dbReference type="PROSITE" id="PS00031">
    <property type="entry name" value="NUCLEAR_REC_DBD_1"/>
    <property type="match status" value="1"/>
</dbReference>
<evidence type="ECO:0000256" key="10">
    <source>
        <dbReference type="ARBA" id="ARBA00023242"/>
    </source>
</evidence>
<dbReference type="Gene3D" id="1.10.565.10">
    <property type="entry name" value="Retinoid X Receptor"/>
    <property type="match status" value="1"/>
</dbReference>
<evidence type="ECO:0000313" key="15">
    <source>
        <dbReference type="Proteomes" id="UP001175271"/>
    </source>
</evidence>